<evidence type="ECO:0000313" key="1">
    <source>
        <dbReference type="EMBL" id="TCP21732.1"/>
    </source>
</evidence>
<evidence type="ECO:0000313" key="2">
    <source>
        <dbReference type="Proteomes" id="UP000295416"/>
    </source>
</evidence>
<comment type="caution">
    <text evidence="1">The sequence shown here is derived from an EMBL/GenBank/DDBJ whole genome shotgun (WGS) entry which is preliminary data.</text>
</comment>
<dbReference type="EMBL" id="SLXK01000040">
    <property type="protein sequence ID" value="TCP21732.1"/>
    <property type="molecule type" value="Genomic_DNA"/>
</dbReference>
<proteinExistence type="predicted"/>
<gene>
    <name evidence="1" type="ORF">EV207_14041</name>
</gene>
<dbReference type="Proteomes" id="UP000295416">
    <property type="component" value="Unassembled WGS sequence"/>
</dbReference>
<accession>A0A4R2NK31</accession>
<organism evidence="1 2">
    <name type="scientific">Scopulibacillus darangshiensis</name>
    <dbReference type="NCBI Taxonomy" id="442528"/>
    <lineage>
        <taxon>Bacteria</taxon>
        <taxon>Bacillati</taxon>
        <taxon>Bacillota</taxon>
        <taxon>Bacilli</taxon>
        <taxon>Bacillales</taxon>
        <taxon>Sporolactobacillaceae</taxon>
        <taxon>Scopulibacillus</taxon>
    </lineage>
</organism>
<reference evidence="1 2" key="1">
    <citation type="submission" date="2019-03" db="EMBL/GenBank/DDBJ databases">
        <title>Genomic Encyclopedia of Type Strains, Phase IV (KMG-IV): sequencing the most valuable type-strain genomes for metagenomic binning, comparative biology and taxonomic classification.</title>
        <authorList>
            <person name="Goeker M."/>
        </authorList>
    </citation>
    <scope>NUCLEOTIDE SEQUENCE [LARGE SCALE GENOMIC DNA]</scope>
    <source>
        <strain evidence="1 2">DSM 19377</strain>
    </source>
</reference>
<sequence length="42" mass="4718">MKGMVGKIKLGADLRRLGATEDLIKRLINNLNATITRNFLTF</sequence>
<dbReference type="AlphaFoldDB" id="A0A4R2NK31"/>
<name>A0A4R2NK31_9BACL</name>
<protein>
    <submittedName>
        <fullName evidence="1">Uncharacterized protein</fullName>
    </submittedName>
</protein>
<keyword evidence="2" id="KW-1185">Reference proteome</keyword>